<evidence type="ECO:0000313" key="2">
    <source>
        <dbReference type="EMBL" id="KAK5690628.1"/>
    </source>
</evidence>
<comment type="caution">
    <text evidence="2">The sequence shown here is derived from an EMBL/GenBank/DDBJ whole genome shotgun (WGS) entry which is preliminary data.</text>
</comment>
<organism evidence="2 3">
    <name type="scientific">Elasticomyces elasticus</name>
    <dbReference type="NCBI Taxonomy" id="574655"/>
    <lineage>
        <taxon>Eukaryota</taxon>
        <taxon>Fungi</taxon>
        <taxon>Dikarya</taxon>
        <taxon>Ascomycota</taxon>
        <taxon>Pezizomycotina</taxon>
        <taxon>Dothideomycetes</taxon>
        <taxon>Dothideomycetidae</taxon>
        <taxon>Mycosphaerellales</taxon>
        <taxon>Teratosphaeriaceae</taxon>
        <taxon>Elasticomyces</taxon>
    </lineage>
</organism>
<feature type="compositionally biased region" description="Basic and acidic residues" evidence="1">
    <location>
        <begin position="317"/>
        <end position="326"/>
    </location>
</feature>
<proteinExistence type="predicted"/>
<feature type="compositionally biased region" description="Acidic residues" evidence="1">
    <location>
        <begin position="348"/>
        <end position="362"/>
    </location>
</feature>
<evidence type="ECO:0000256" key="1">
    <source>
        <dbReference type="SAM" id="MobiDB-lite"/>
    </source>
</evidence>
<evidence type="ECO:0000313" key="3">
    <source>
        <dbReference type="Proteomes" id="UP001310594"/>
    </source>
</evidence>
<accession>A0AAN7VM74</accession>
<sequence length="400" mass="45632">MLDPVERIYNILHLLRDGCIRDGGGVLPEDRDWFAIPLSPAQFEAFEDKLEATGEYSAEENGYAGVKGFYGDKVRWDYDPTFRGGEYVIRQRSTRHGIFCSELTKMLESGLRRVVDAVLDDSDEETAAAIQPLKDMWFRTIAKTQLLLRSTAKEELLIGKTKAMYRSPEILSTCWDKDVSTFVVEISYAYQDRKALKRLADSWLRSRSHHVQCVVGIQINGNEGATVSVWRKSRETKNGRDSWSFRCDVDAVPFRSIHGETCDGQLELSIADFAPNAIHAQLLKLPFADLSMYQLTVSFADLADLLTNAEAKVERWKAEDETWKAEDEAEALNNPARDDDAIMGPPNDNDDDSEHEESDEDEQAKLSRELRDAEENLKLDAYFELEKLEVEREAEEKRQK</sequence>
<gene>
    <name evidence="2" type="ORF">LTR97_012184</name>
</gene>
<dbReference type="Proteomes" id="UP001310594">
    <property type="component" value="Unassembled WGS sequence"/>
</dbReference>
<protein>
    <submittedName>
        <fullName evidence="2">Uncharacterized protein</fullName>
    </submittedName>
</protein>
<name>A0AAN7VM74_9PEZI</name>
<dbReference type="AlphaFoldDB" id="A0AAN7VM74"/>
<reference evidence="2" key="1">
    <citation type="submission" date="2023-08" db="EMBL/GenBank/DDBJ databases">
        <title>Black Yeasts Isolated from many extreme environments.</title>
        <authorList>
            <person name="Coleine C."/>
            <person name="Stajich J.E."/>
            <person name="Selbmann L."/>
        </authorList>
    </citation>
    <scope>NUCLEOTIDE SEQUENCE</scope>
    <source>
        <strain evidence="2">CCFEE 5810</strain>
    </source>
</reference>
<feature type="region of interest" description="Disordered" evidence="1">
    <location>
        <begin position="317"/>
        <end position="371"/>
    </location>
</feature>
<dbReference type="EMBL" id="JAVRQU010000024">
    <property type="protein sequence ID" value="KAK5690628.1"/>
    <property type="molecule type" value="Genomic_DNA"/>
</dbReference>